<dbReference type="Proteomes" id="UP000236959">
    <property type="component" value="Unassembled WGS sequence"/>
</dbReference>
<gene>
    <name evidence="2" type="ORF">CLV41_111179</name>
</gene>
<keyword evidence="1" id="KW-0812">Transmembrane</keyword>
<dbReference type="OrthoDB" id="9255535at2"/>
<keyword evidence="3" id="KW-1185">Reference proteome</keyword>
<comment type="caution">
    <text evidence="2">The sequence shown here is derived from an EMBL/GenBank/DDBJ whole genome shotgun (WGS) entry which is preliminary data.</text>
</comment>
<dbReference type="RefSeq" id="WP_146048624.1">
    <property type="nucleotide sequence ID" value="NZ_PPCN01000011.1"/>
</dbReference>
<name>A0A2S3UMH7_9HYPH</name>
<feature type="transmembrane region" description="Helical" evidence="1">
    <location>
        <begin position="22"/>
        <end position="40"/>
    </location>
</feature>
<keyword evidence="1" id="KW-0472">Membrane</keyword>
<organism evidence="2 3">
    <name type="scientific">Roseibium marinum</name>
    <dbReference type="NCBI Taxonomy" id="281252"/>
    <lineage>
        <taxon>Bacteria</taxon>
        <taxon>Pseudomonadati</taxon>
        <taxon>Pseudomonadota</taxon>
        <taxon>Alphaproteobacteria</taxon>
        <taxon>Hyphomicrobiales</taxon>
        <taxon>Stappiaceae</taxon>
        <taxon>Roseibium</taxon>
    </lineage>
</organism>
<dbReference type="EMBL" id="PPCN01000011">
    <property type="protein sequence ID" value="POF28927.1"/>
    <property type="molecule type" value="Genomic_DNA"/>
</dbReference>
<proteinExistence type="predicted"/>
<dbReference type="AlphaFoldDB" id="A0A2S3UMH7"/>
<evidence type="ECO:0000313" key="2">
    <source>
        <dbReference type="EMBL" id="POF28927.1"/>
    </source>
</evidence>
<evidence type="ECO:0000256" key="1">
    <source>
        <dbReference type="SAM" id="Phobius"/>
    </source>
</evidence>
<protein>
    <submittedName>
        <fullName evidence="2">Uncharacterized protein</fullName>
    </submittedName>
</protein>
<reference evidence="2 3" key="1">
    <citation type="submission" date="2018-01" db="EMBL/GenBank/DDBJ databases">
        <title>Genomic Encyclopedia of Archaeal and Bacterial Type Strains, Phase II (KMG-II): from individual species to whole genera.</title>
        <authorList>
            <person name="Goeker M."/>
        </authorList>
    </citation>
    <scope>NUCLEOTIDE SEQUENCE [LARGE SCALE GENOMIC DNA]</scope>
    <source>
        <strain evidence="2 3">DSM 17023</strain>
    </source>
</reference>
<keyword evidence="1" id="KW-1133">Transmembrane helix</keyword>
<accession>A0A2S3UMH7</accession>
<sequence>MTVIVPSCTNFIIRKALSAERGLFFCVFVWVIWSVAANAADIDFTKISSIGFDGRIYSTDGQKSWEVRIYNSEGDRDIEYRYHNCKYVLVPSPERAGEWLQEKYESPHHRNSRKCKSYNNNIMNISSEDNGDLSISVYFKDENKKYIGKLSTHAEFVKGLCPPYPQQCNLWAPSMQELTTALKERPADDAMPEKHAGLQKVPDDGKRRPWMGDWTDCGRPHEFKYDPPQDTGFNYDSLSLVCRKDFSSTKWMLKIESEDFGEGYRFSDAKPGMLIESVAKHNRGYYEVEAILEILASMEPGDITKIYYNQPEKKCSDIGCKVFDSTVKMLKSGHLPSVNLTYSDGNPFGPRLELFANGDFIELEDLLEKDAQNSLANTGGVIWNWLSGMQKDFAVSEIYKTRYARMITNYILVRQLLHGDCGEGMETVKWGTTRWTEYRNGFGHYKGSSEKVTTYEYFDIAAGFEAPLEKVSDLSFEPEEVRLMTDVVQHTGCGDPVRKQIESNMLTFYRAEY</sequence>
<evidence type="ECO:0000313" key="3">
    <source>
        <dbReference type="Proteomes" id="UP000236959"/>
    </source>
</evidence>